<dbReference type="STRING" id="33935.ADM90_12340"/>
<dbReference type="Proteomes" id="UP000037977">
    <property type="component" value="Unassembled WGS sequence"/>
</dbReference>
<dbReference type="AlphaFoldDB" id="A0A0M9DJK5"/>
<name>A0A0M9DJK5_9BACI</name>
<evidence type="ECO:0000313" key="3">
    <source>
        <dbReference type="EMBL" id="KOY81710.1"/>
    </source>
</evidence>
<gene>
    <name evidence="3" type="ORF">ADM90_12340</name>
</gene>
<keyword evidence="2" id="KW-0472">Membrane</keyword>
<evidence type="ECO:0000256" key="1">
    <source>
        <dbReference type="SAM" id="MobiDB-lite"/>
    </source>
</evidence>
<keyword evidence="2" id="KW-0812">Transmembrane</keyword>
<feature type="transmembrane region" description="Helical" evidence="2">
    <location>
        <begin position="115"/>
        <end position="134"/>
    </location>
</feature>
<comment type="caution">
    <text evidence="3">The sequence shown here is derived from an EMBL/GenBank/DDBJ whole genome shotgun (WGS) entry which is preliminary data.</text>
</comment>
<organism evidence="3 4">
    <name type="scientific">Lysinibacillus macroides</name>
    <dbReference type="NCBI Taxonomy" id="33935"/>
    <lineage>
        <taxon>Bacteria</taxon>
        <taxon>Bacillati</taxon>
        <taxon>Bacillota</taxon>
        <taxon>Bacilli</taxon>
        <taxon>Bacillales</taxon>
        <taxon>Bacillaceae</taxon>
        <taxon>Lysinibacillus</taxon>
    </lineage>
</organism>
<keyword evidence="2" id="KW-1133">Transmembrane helix</keyword>
<dbReference type="EMBL" id="LGCI01000008">
    <property type="protein sequence ID" value="KOY81710.1"/>
    <property type="molecule type" value="Genomic_DNA"/>
</dbReference>
<evidence type="ECO:0000256" key="2">
    <source>
        <dbReference type="SAM" id="Phobius"/>
    </source>
</evidence>
<feature type="transmembrane region" description="Helical" evidence="2">
    <location>
        <begin position="43"/>
        <end position="65"/>
    </location>
</feature>
<dbReference type="RefSeq" id="WP_053995303.1">
    <property type="nucleotide sequence ID" value="NZ_CP065643.1"/>
</dbReference>
<feature type="transmembrane region" description="Helical" evidence="2">
    <location>
        <begin position="85"/>
        <end position="106"/>
    </location>
</feature>
<reference evidence="3 4" key="1">
    <citation type="submission" date="2015-07" db="EMBL/GenBank/DDBJ databases">
        <title>Genome sequencing project for genomic taxonomy and phylogenomics of Bacillus-like bacteria.</title>
        <authorList>
            <person name="Liu B."/>
            <person name="Wang J."/>
            <person name="Zhu Y."/>
            <person name="Liu G."/>
            <person name="Chen Q."/>
            <person name="Chen Z."/>
            <person name="Che J."/>
            <person name="Ge C."/>
            <person name="Shi H."/>
            <person name="Pan Z."/>
            <person name="Liu X."/>
        </authorList>
    </citation>
    <scope>NUCLEOTIDE SEQUENCE [LARGE SCALE GENOMIC DNA]</scope>
    <source>
        <strain evidence="3 4">DSM 54</strain>
    </source>
</reference>
<feature type="region of interest" description="Disordered" evidence="1">
    <location>
        <begin position="1"/>
        <end position="20"/>
    </location>
</feature>
<accession>A0A0M9DJK5</accession>
<sequence>MEKRQSELFQTLKSRPDKEPDRKFSYQLREKLLKKQPQTAKRFTMTTTVTMLVTCVVIIFLVIVSTDQSLKLKQAAQVIDNQGHIFSNVLCIVLMLGVILFIAFVYHKGYTKGKLVYMTFSLSFIVWVGNLIYAEHQPLDDPAMQPSHSDFFDEAHSQLLFLYELDKIKDASVDRFLIGQVPLNEVQEKIKRREGQ</sequence>
<keyword evidence="4" id="KW-1185">Reference proteome</keyword>
<dbReference type="OrthoDB" id="2733249at2"/>
<protein>
    <submittedName>
        <fullName evidence="3">Uncharacterized protein</fullName>
    </submittedName>
</protein>
<dbReference type="PATRIC" id="fig|33935.3.peg.3310"/>
<proteinExistence type="predicted"/>
<evidence type="ECO:0000313" key="4">
    <source>
        <dbReference type="Proteomes" id="UP000037977"/>
    </source>
</evidence>